<name>A0A852ZXT8_9ACTN</name>
<dbReference type="CDD" id="cd09731">
    <property type="entry name" value="Cse2_I-E"/>
    <property type="match status" value="1"/>
</dbReference>
<dbReference type="EMBL" id="JACBZD010000001">
    <property type="protein sequence ID" value="NYI03451.1"/>
    <property type="molecule type" value="Genomic_DNA"/>
</dbReference>
<organism evidence="1 2">
    <name type="scientific">Allostreptomyces psammosilenae</name>
    <dbReference type="NCBI Taxonomy" id="1892865"/>
    <lineage>
        <taxon>Bacteria</taxon>
        <taxon>Bacillati</taxon>
        <taxon>Actinomycetota</taxon>
        <taxon>Actinomycetes</taxon>
        <taxon>Kitasatosporales</taxon>
        <taxon>Streptomycetaceae</taxon>
        <taxon>Allostreptomyces</taxon>
    </lineage>
</organism>
<dbReference type="Proteomes" id="UP000567795">
    <property type="component" value="Unassembled WGS sequence"/>
</dbReference>
<dbReference type="InterPro" id="IPR038287">
    <property type="entry name" value="Cse2_sf"/>
</dbReference>
<evidence type="ECO:0000313" key="2">
    <source>
        <dbReference type="Proteomes" id="UP000567795"/>
    </source>
</evidence>
<accession>A0A852ZXT8</accession>
<dbReference type="AlphaFoldDB" id="A0A852ZXT8"/>
<reference evidence="1 2" key="1">
    <citation type="submission" date="2020-07" db="EMBL/GenBank/DDBJ databases">
        <title>Sequencing the genomes of 1000 actinobacteria strains.</title>
        <authorList>
            <person name="Klenk H.-P."/>
        </authorList>
    </citation>
    <scope>NUCLEOTIDE SEQUENCE [LARGE SCALE GENOMIC DNA]</scope>
    <source>
        <strain evidence="1 2">DSM 42178</strain>
    </source>
</reference>
<gene>
    <name evidence="1" type="ORF">FHU37_000394</name>
</gene>
<dbReference type="NCBIfam" id="TIGR02548">
    <property type="entry name" value="casB_cse2"/>
    <property type="match status" value="1"/>
</dbReference>
<comment type="caution">
    <text evidence="1">The sequence shown here is derived from an EMBL/GenBank/DDBJ whole genome shotgun (WGS) entry which is preliminary data.</text>
</comment>
<keyword evidence="2" id="KW-1185">Reference proteome</keyword>
<proteinExistence type="predicted"/>
<dbReference type="Gene3D" id="1.10.520.40">
    <property type="entry name" value="CRISPR-associated protein Cse2"/>
    <property type="match status" value="1"/>
</dbReference>
<evidence type="ECO:0000313" key="1">
    <source>
        <dbReference type="EMBL" id="NYI03451.1"/>
    </source>
</evidence>
<dbReference type="Pfam" id="PF09485">
    <property type="entry name" value="CRISPR_Cse2"/>
    <property type="match status" value="1"/>
</dbReference>
<dbReference type="InterPro" id="IPR013382">
    <property type="entry name" value="CRISPR-assoc_prot_Cse2"/>
</dbReference>
<sequence length="198" mass="22670">MSDTTARRYWNRHVRKDGTWRIDPSTGQEMRPPGEDLAAMRSGLGRPAVAVPALWPFYTCEVDDRAAQRGEVSQEQDAEHAALALYGLHQQAHKRPMHAPGTSVGRALRTLRHHERFSQDAVDRRVQAAVNSTSVSTLLYRLRGLVSQLHTIKQPLDYDLLMADILDWHRPDTRQRARRRWGLNYYAWQRPATAQPGT</sequence>
<protein>
    <submittedName>
        <fullName evidence="1">CRISPR system Cascade subunit CasB</fullName>
    </submittedName>
</protein>